<feature type="non-terminal residue" evidence="1">
    <location>
        <position position="71"/>
    </location>
</feature>
<protein>
    <submittedName>
        <fullName evidence="1">Uncharacterized protein</fullName>
    </submittedName>
</protein>
<accession>A0ABV0RNR7</accession>
<evidence type="ECO:0000313" key="1">
    <source>
        <dbReference type="EMBL" id="MEQ2209322.1"/>
    </source>
</evidence>
<comment type="caution">
    <text evidence="1">The sequence shown here is derived from an EMBL/GenBank/DDBJ whole genome shotgun (WGS) entry which is preliminary data.</text>
</comment>
<dbReference type="Proteomes" id="UP001434883">
    <property type="component" value="Unassembled WGS sequence"/>
</dbReference>
<gene>
    <name evidence="1" type="ORF">XENOCAPTIV_028512</name>
</gene>
<reference evidence="1 2" key="1">
    <citation type="submission" date="2021-06" db="EMBL/GenBank/DDBJ databases">
        <authorList>
            <person name="Palmer J.M."/>
        </authorList>
    </citation>
    <scope>NUCLEOTIDE SEQUENCE [LARGE SCALE GENOMIC DNA]</scope>
    <source>
        <strain evidence="1 2">XC_2019</strain>
        <tissue evidence="1">Muscle</tissue>
    </source>
</reference>
<feature type="non-terminal residue" evidence="1">
    <location>
        <position position="1"/>
    </location>
</feature>
<keyword evidence="2" id="KW-1185">Reference proteome</keyword>
<evidence type="ECO:0000313" key="2">
    <source>
        <dbReference type="Proteomes" id="UP001434883"/>
    </source>
</evidence>
<sequence length="71" mass="7669">HSRGSPALTFGQMERGDKIISAESLNLQAQICKLLRVFSALAGREIGYKFAALRVIGVLLVEKVSNLRGGL</sequence>
<organism evidence="1 2">
    <name type="scientific">Xenoophorus captivus</name>
    <dbReference type="NCBI Taxonomy" id="1517983"/>
    <lineage>
        <taxon>Eukaryota</taxon>
        <taxon>Metazoa</taxon>
        <taxon>Chordata</taxon>
        <taxon>Craniata</taxon>
        <taxon>Vertebrata</taxon>
        <taxon>Euteleostomi</taxon>
        <taxon>Actinopterygii</taxon>
        <taxon>Neopterygii</taxon>
        <taxon>Teleostei</taxon>
        <taxon>Neoteleostei</taxon>
        <taxon>Acanthomorphata</taxon>
        <taxon>Ovalentaria</taxon>
        <taxon>Atherinomorphae</taxon>
        <taxon>Cyprinodontiformes</taxon>
        <taxon>Goodeidae</taxon>
        <taxon>Xenoophorus</taxon>
    </lineage>
</organism>
<name>A0ABV0RNR7_9TELE</name>
<proteinExistence type="predicted"/>
<dbReference type="EMBL" id="JAHRIN010051194">
    <property type="protein sequence ID" value="MEQ2209322.1"/>
    <property type="molecule type" value="Genomic_DNA"/>
</dbReference>